<keyword evidence="1" id="KW-0472">Membrane</keyword>
<keyword evidence="1" id="KW-0812">Transmembrane</keyword>
<sequence length="141" mass="15198">MSFQEKSAWVMALALTVISIMCGWSVYKASVAAGGLVSPSIGLISSYTLVLVVIVVAGQVVISICSPKQASTPADEREIHIERKAGYTSGWIMGVGAVVSMSHYLHWNNGDMLFYMVLGSMALAAIVDYVYRIVLHRSAII</sequence>
<reference evidence="3" key="1">
    <citation type="submission" date="2016-11" db="EMBL/GenBank/DDBJ databases">
        <authorList>
            <person name="Varghese N."/>
            <person name="Submissions S."/>
        </authorList>
    </citation>
    <scope>NUCLEOTIDE SEQUENCE [LARGE SCALE GENOMIC DNA]</scope>
    <source>
        <strain evidence="3">CGMCC 1.8995</strain>
    </source>
</reference>
<proteinExistence type="predicted"/>
<accession>A0A1M5GKA5</accession>
<dbReference type="Proteomes" id="UP000184520">
    <property type="component" value="Unassembled WGS sequence"/>
</dbReference>
<feature type="transmembrane region" description="Helical" evidence="1">
    <location>
        <begin position="85"/>
        <end position="106"/>
    </location>
</feature>
<organism evidence="2 3">
    <name type="scientific">Marisediminitalea aggregata</name>
    <dbReference type="NCBI Taxonomy" id="634436"/>
    <lineage>
        <taxon>Bacteria</taxon>
        <taxon>Pseudomonadati</taxon>
        <taxon>Pseudomonadota</taxon>
        <taxon>Gammaproteobacteria</taxon>
        <taxon>Alteromonadales</taxon>
        <taxon>Alteromonadaceae</taxon>
        <taxon>Marisediminitalea</taxon>
    </lineage>
</organism>
<gene>
    <name evidence="2" type="ORF">SAMN05216361_1050</name>
</gene>
<protein>
    <submittedName>
        <fullName evidence="2">Uncharacterized protein</fullName>
    </submittedName>
</protein>
<dbReference type="STRING" id="634436.SAMN05216361_1050"/>
<dbReference type="EMBL" id="FQWD01000002">
    <property type="protein sequence ID" value="SHG03951.1"/>
    <property type="molecule type" value="Genomic_DNA"/>
</dbReference>
<feature type="transmembrane region" description="Helical" evidence="1">
    <location>
        <begin position="47"/>
        <end position="65"/>
    </location>
</feature>
<evidence type="ECO:0000313" key="2">
    <source>
        <dbReference type="EMBL" id="SHG03951.1"/>
    </source>
</evidence>
<name>A0A1M5GKA5_9ALTE</name>
<dbReference type="AlphaFoldDB" id="A0A1M5GKA5"/>
<evidence type="ECO:0000256" key="1">
    <source>
        <dbReference type="SAM" id="Phobius"/>
    </source>
</evidence>
<evidence type="ECO:0000313" key="3">
    <source>
        <dbReference type="Proteomes" id="UP000184520"/>
    </source>
</evidence>
<keyword evidence="1" id="KW-1133">Transmembrane helix</keyword>
<keyword evidence="3" id="KW-1185">Reference proteome</keyword>
<feature type="transmembrane region" description="Helical" evidence="1">
    <location>
        <begin position="7"/>
        <end position="27"/>
    </location>
</feature>
<feature type="transmembrane region" description="Helical" evidence="1">
    <location>
        <begin position="112"/>
        <end position="131"/>
    </location>
</feature>